<dbReference type="EMBL" id="JBHULX010000003">
    <property type="protein sequence ID" value="MFD2590127.1"/>
    <property type="molecule type" value="Genomic_DNA"/>
</dbReference>
<accession>A0ABW5N559</accession>
<proteinExistence type="predicted"/>
<gene>
    <name evidence="1" type="ORF">ACFSTE_04745</name>
</gene>
<evidence type="ECO:0000313" key="1">
    <source>
        <dbReference type="EMBL" id="MFD2590127.1"/>
    </source>
</evidence>
<organism evidence="1 2">
    <name type="scientific">Aquimarina hainanensis</name>
    <dbReference type="NCBI Taxonomy" id="1578017"/>
    <lineage>
        <taxon>Bacteria</taxon>
        <taxon>Pseudomonadati</taxon>
        <taxon>Bacteroidota</taxon>
        <taxon>Flavobacteriia</taxon>
        <taxon>Flavobacteriales</taxon>
        <taxon>Flavobacteriaceae</taxon>
        <taxon>Aquimarina</taxon>
    </lineage>
</organism>
<protein>
    <submittedName>
        <fullName evidence="1">Uncharacterized protein</fullName>
    </submittedName>
</protein>
<comment type="caution">
    <text evidence="1">The sequence shown here is derived from an EMBL/GenBank/DDBJ whole genome shotgun (WGS) entry which is preliminary data.</text>
</comment>
<dbReference type="RefSeq" id="WP_378297991.1">
    <property type="nucleotide sequence ID" value="NZ_JBHULX010000003.1"/>
</dbReference>
<dbReference type="Proteomes" id="UP001597459">
    <property type="component" value="Unassembled WGS sequence"/>
</dbReference>
<reference evidence="2" key="1">
    <citation type="journal article" date="2019" name="Int. J. Syst. Evol. Microbiol.">
        <title>The Global Catalogue of Microorganisms (GCM) 10K type strain sequencing project: providing services to taxonomists for standard genome sequencing and annotation.</title>
        <authorList>
            <consortium name="The Broad Institute Genomics Platform"/>
            <consortium name="The Broad Institute Genome Sequencing Center for Infectious Disease"/>
            <person name="Wu L."/>
            <person name="Ma J."/>
        </authorList>
    </citation>
    <scope>NUCLEOTIDE SEQUENCE [LARGE SCALE GENOMIC DNA]</scope>
    <source>
        <strain evidence="2">KCTC 42423</strain>
    </source>
</reference>
<evidence type="ECO:0000313" key="2">
    <source>
        <dbReference type="Proteomes" id="UP001597459"/>
    </source>
</evidence>
<name>A0ABW5N559_9FLAO</name>
<sequence length="99" mass="11106">MYEKARKVVASQQIYLGLGLAVIAPSNSKFLENKFVLFDNTGAKVIDYWKGISVPGAEISISNNKTNGISKIETEYGTIIQKVFFYHLTPKLTEKILTY</sequence>
<keyword evidence="2" id="KW-1185">Reference proteome</keyword>